<gene>
    <name evidence="2" type="ORF">F8388_008498</name>
</gene>
<accession>A0A7J6EJW5</accession>
<protein>
    <recommendedName>
        <fullName evidence="1">Carbamoyl-phosphate synthetase large subunit oligomerisation domain-containing protein</fullName>
    </recommendedName>
</protein>
<dbReference type="Pfam" id="PF02787">
    <property type="entry name" value="CPSase_L_D3"/>
    <property type="match status" value="1"/>
</dbReference>
<evidence type="ECO:0000259" key="1">
    <source>
        <dbReference type="Pfam" id="PF02787"/>
    </source>
</evidence>
<dbReference type="InterPro" id="IPR036897">
    <property type="entry name" value="CarbamoylP_synth_lsu_oligo_sf"/>
</dbReference>
<proteinExistence type="predicted"/>
<evidence type="ECO:0000313" key="3">
    <source>
        <dbReference type="Proteomes" id="UP000525078"/>
    </source>
</evidence>
<feature type="domain" description="Carbamoyl-phosphate synthetase large subunit oligomerisation" evidence="1">
    <location>
        <begin position="47"/>
        <end position="85"/>
    </location>
</feature>
<dbReference type="SUPFAM" id="SSF48108">
    <property type="entry name" value="Carbamoyl phosphate synthetase, large subunit connection domain"/>
    <property type="match status" value="1"/>
</dbReference>
<reference evidence="2 3" key="1">
    <citation type="journal article" date="2020" name="bioRxiv">
        <title>Sequence and annotation of 42 cannabis genomes reveals extensive copy number variation in cannabinoid synthesis and pathogen resistance genes.</title>
        <authorList>
            <person name="Mckernan K.J."/>
            <person name="Helbert Y."/>
            <person name="Kane L.T."/>
            <person name="Ebling H."/>
            <person name="Zhang L."/>
            <person name="Liu B."/>
            <person name="Eaton Z."/>
            <person name="Mclaughlin S."/>
            <person name="Kingan S."/>
            <person name="Baybayan P."/>
            <person name="Concepcion G."/>
            <person name="Jordan M."/>
            <person name="Riva A."/>
            <person name="Barbazuk W."/>
            <person name="Harkins T."/>
        </authorList>
    </citation>
    <scope>NUCLEOTIDE SEQUENCE [LARGE SCALE GENOMIC DNA]</scope>
    <source>
        <strain evidence="3">cv. Jamaican Lion 4</strain>
        <tissue evidence="2">Leaf</tissue>
    </source>
</reference>
<dbReference type="AlphaFoldDB" id="A0A7J6EJW5"/>
<dbReference type="InterPro" id="IPR005480">
    <property type="entry name" value="CPSase_lsu_oligo"/>
</dbReference>
<dbReference type="EMBL" id="JAATIP010000229">
    <property type="protein sequence ID" value="KAF4357990.1"/>
    <property type="molecule type" value="Genomic_DNA"/>
</dbReference>
<organism evidence="2 3">
    <name type="scientific">Cannabis sativa</name>
    <name type="common">Hemp</name>
    <name type="synonym">Marijuana</name>
    <dbReference type="NCBI Taxonomy" id="3483"/>
    <lineage>
        <taxon>Eukaryota</taxon>
        <taxon>Viridiplantae</taxon>
        <taxon>Streptophyta</taxon>
        <taxon>Embryophyta</taxon>
        <taxon>Tracheophyta</taxon>
        <taxon>Spermatophyta</taxon>
        <taxon>Magnoliopsida</taxon>
        <taxon>eudicotyledons</taxon>
        <taxon>Gunneridae</taxon>
        <taxon>Pentapetalae</taxon>
        <taxon>rosids</taxon>
        <taxon>fabids</taxon>
        <taxon>Rosales</taxon>
        <taxon>Cannabaceae</taxon>
        <taxon>Cannabis</taxon>
    </lineage>
</organism>
<dbReference type="Gene3D" id="1.10.1030.10">
    <property type="entry name" value="Carbamoyl-phosphate synthetase, large subunit oligomerisation domain"/>
    <property type="match status" value="1"/>
</dbReference>
<evidence type="ECO:0000313" key="2">
    <source>
        <dbReference type="EMBL" id="KAF4357990.1"/>
    </source>
</evidence>
<sequence>MEIEKISCVTTGRIQLQSQKIIPRFAFEKFPGSQPILTTQMKLVDRIHDVCSKGMKIDGIHELSYIDIWFLTQLKELVDVEQFLLARIKLVR</sequence>
<dbReference type="Proteomes" id="UP000525078">
    <property type="component" value="Unassembled WGS sequence"/>
</dbReference>
<comment type="caution">
    <text evidence="2">The sequence shown here is derived from an EMBL/GenBank/DDBJ whole genome shotgun (WGS) entry which is preliminary data.</text>
</comment>
<name>A0A7J6EJW5_CANSA</name>